<accession>A0A8S1QUZ9</accession>
<feature type="coiled-coil region" evidence="1">
    <location>
        <begin position="181"/>
        <end position="289"/>
    </location>
</feature>
<organism evidence="2 3">
    <name type="scientific">Paramecium sonneborni</name>
    <dbReference type="NCBI Taxonomy" id="65129"/>
    <lineage>
        <taxon>Eukaryota</taxon>
        <taxon>Sar</taxon>
        <taxon>Alveolata</taxon>
        <taxon>Ciliophora</taxon>
        <taxon>Intramacronucleata</taxon>
        <taxon>Oligohymenophorea</taxon>
        <taxon>Peniculida</taxon>
        <taxon>Parameciidae</taxon>
        <taxon>Paramecium</taxon>
    </lineage>
</organism>
<proteinExistence type="predicted"/>
<protein>
    <submittedName>
        <fullName evidence="2">Uncharacterized protein</fullName>
    </submittedName>
</protein>
<evidence type="ECO:0000313" key="3">
    <source>
        <dbReference type="Proteomes" id="UP000692954"/>
    </source>
</evidence>
<evidence type="ECO:0000256" key="1">
    <source>
        <dbReference type="SAM" id="Coils"/>
    </source>
</evidence>
<dbReference type="EMBL" id="CAJJDN010000117">
    <property type="protein sequence ID" value="CAD8118507.1"/>
    <property type="molecule type" value="Genomic_DNA"/>
</dbReference>
<dbReference type="AlphaFoldDB" id="A0A8S1QUZ9"/>
<keyword evidence="3" id="KW-1185">Reference proteome</keyword>
<dbReference type="Proteomes" id="UP000692954">
    <property type="component" value="Unassembled WGS sequence"/>
</dbReference>
<reference evidence="2" key="1">
    <citation type="submission" date="2021-01" db="EMBL/GenBank/DDBJ databases">
        <authorList>
            <consortium name="Genoscope - CEA"/>
            <person name="William W."/>
        </authorList>
    </citation>
    <scope>NUCLEOTIDE SEQUENCE</scope>
</reference>
<sequence length="298" mass="35746">MIKQRQNSLHAIRINKSSEKLIKVIPIKPTSQSEFKNRNSTDNLNPNELKPFLEDLMHRYDKMAVELQASKLKNHEYNDQNQKLIKENELLKETAKTKEEEVNFLYSKLSGYQNKHGQQIDHLQNDNLKVVQVLTQKIDDLHVQLKNTQNDLEYNKGLLILREQEVLEWRSRKQFEESKTLKEFNQMKQTLQIKEQELQALRIKYDYKQKTTQSSSGQQLELETLKQELYIKEQQLSIINNQENSEQCSIYQNEIHRINKIVVELRSEIEKLKQEQVDYEWLKKRYTKEHQTYSTLRV</sequence>
<comment type="caution">
    <text evidence="2">The sequence shown here is derived from an EMBL/GenBank/DDBJ whole genome shotgun (WGS) entry which is preliminary data.</text>
</comment>
<keyword evidence="1" id="KW-0175">Coiled coil</keyword>
<gene>
    <name evidence="2" type="ORF">PSON_ATCC_30995.1.T1170148</name>
</gene>
<name>A0A8S1QUZ9_9CILI</name>
<dbReference type="OrthoDB" id="299074at2759"/>
<evidence type="ECO:0000313" key="2">
    <source>
        <dbReference type="EMBL" id="CAD8118507.1"/>
    </source>
</evidence>
<feature type="coiled-coil region" evidence="1">
    <location>
        <begin position="67"/>
        <end position="101"/>
    </location>
</feature>